<comment type="caution">
    <text evidence="2">The sequence shown here is derived from an EMBL/GenBank/DDBJ whole genome shotgun (WGS) entry which is preliminary data.</text>
</comment>
<dbReference type="Proteomes" id="UP000699042">
    <property type="component" value="Unassembled WGS sequence"/>
</dbReference>
<feature type="region of interest" description="Disordered" evidence="1">
    <location>
        <begin position="1"/>
        <end position="63"/>
    </location>
</feature>
<dbReference type="AlphaFoldDB" id="A0A9P7R382"/>
<sequence length="63" mass="6878">MIPPAGNSGKVHSHFDSSLNRNDVGRQKSGTGQFWVLDQRWEMPNGTGHGAPGDQEHRAGRPL</sequence>
<keyword evidence="3" id="KW-1185">Reference proteome</keyword>
<protein>
    <submittedName>
        <fullName evidence="2">Uncharacterized protein</fullName>
    </submittedName>
</protein>
<name>A0A9P7R382_9PEZI</name>
<evidence type="ECO:0000256" key="1">
    <source>
        <dbReference type="SAM" id="MobiDB-lite"/>
    </source>
</evidence>
<organism evidence="2 3">
    <name type="scientific">Colletotrichum scovillei</name>
    <dbReference type="NCBI Taxonomy" id="1209932"/>
    <lineage>
        <taxon>Eukaryota</taxon>
        <taxon>Fungi</taxon>
        <taxon>Dikarya</taxon>
        <taxon>Ascomycota</taxon>
        <taxon>Pezizomycotina</taxon>
        <taxon>Sordariomycetes</taxon>
        <taxon>Hypocreomycetidae</taxon>
        <taxon>Glomerellales</taxon>
        <taxon>Glomerellaceae</taxon>
        <taxon>Colletotrichum</taxon>
        <taxon>Colletotrichum acutatum species complex</taxon>
    </lineage>
</organism>
<gene>
    <name evidence="2" type="ORF">JMJ77_010736</name>
</gene>
<evidence type="ECO:0000313" key="2">
    <source>
        <dbReference type="EMBL" id="KAG7047384.1"/>
    </source>
</evidence>
<feature type="compositionally biased region" description="Basic and acidic residues" evidence="1">
    <location>
        <begin position="54"/>
        <end position="63"/>
    </location>
</feature>
<accession>A0A9P7R382</accession>
<evidence type="ECO:0000313" key="3">
    <source>
        <dbReference type="Proteomes" id="UP000699042"/>
    </source>
</evidence>
<dbReference type="EMBL" id="JAESDN010000007">
    <property type="protein sequence ID" value="KAG7047384.1"/>
    <property type="molecule type" value="Genomic_DNA"/>
</dbReference>
<proteinExistence type="predicted"/>
<reference evidence="2" key="1">
    <citation type="submission" date="2021-05" db="EMBL/GenBank/DDBJ databases">
        <title>Comparative genomics of three Colletotrichum scovillei strains and genetic complementation revealed genes involved fungal growth and virulence on chili pepper.</title>
        <authorList>
            <person name="Hsieh D.-K."/>
            <person name="Chuang S.-C."/>
            <person name="Chen C.-Y."/>
            <person name="Chao Y.-T."/>
            <person name="Lu M.-Y.J."/>
            <person name="Lee M.-H."/>
            <person name="Shih M.-C."/>
        </authorList>
    </citation>
    <scope>NUCLEOTIDE SEQUENCE</scope>
    <source>
        <strain evidence="2">Coll-153</strain>
    </source>
</reference>